<feature type="region of interest" description="Disordered" evidence="1">
    <location>
        <begin position="56"/>
        <end position="100"/>
    </location>
</feature>
<accession>A0ABP4VKN1</accession>
<evidence type="ECO:0000259" key="2">
    <source>
        <dbReference type="Pfam" id="PF18755"/>
    </source>
</evidence>
<evidence type="ECO:0000313" key="4">
    <source>
        <dbReference type="Proteomes" id="UP001501138"/>
    </source>
</evidence>
<feature type="compositionally biased region" description="Pro residues" evidence="1">
    <location>
        <begin position="14"/>
        <end position="26"/>
    </location>
</feature>
<evidence type="ECO:0000256" key="1">
    <source>
        <dbReference type="SAM" id="MobiDB-lite"/>
    </source>
</evidence>
<feature type="domain" description="RAMA" evidence="2">
    <location>
        <begin position="167"/>
        <end position="243"/>
    </location>
</feature>
<dbReference type="EMBL" id="BAAAPM010000005">
    <property type="protein sequence ID" value="GAA1730213.1"/>
    <property type="molecule type" value="Genomic_DNA"/>
</dbReference>
<organism evidence="3 4">
    <name type="scientific">Isoptericola hypogeus</name>
    <dbReference type="NCBI Taxonomy" id="300179"/>
    <lineage>
        <taxon>Bacteria</taxon>
        <taxon>Bacillati</taxon>
        <taxon>Actinomycetota</taxon>
        <taxon>Actinomycetes</taxon>
        <taxon>Micrococcales</taxon>
        <taxon>Promicromonosporaceae</taxon>
        <taxon>Isoptericola</taxon>
    </lineage>
</organism>
<feature type="region of interest" description="Disordered" evidence="1">
    <location>
        <begin position="130"/>
        <end position="158"/>
    </location>
</feature>
<proteinExistence type="predicted"/>
<protein>
    <recommendedName>
        <fullName evidence="2">RAMA domain-containing protein</fullName>
    </recommendedName>
</protein>
<evidence type="ECO:0000313" key="3">
    <source>
        <dbReference type="EMBL" id="GAA1730213.1"/>
    </source>
</evidence>
<name>A0ABP4VKN1_9MICO</name>
<comment type="caution">
    <text evidence="3">The sequence shown here is derived from an EMBL/GenBank/DDBJ whole genome shotgun (WGS) entry which is preliminary data.</text>
</comment>
<dbReference type="Proteomes" id="UP001501138">
    <property type="component" value="Unassembled WGS sequence"/>
</dbReference>
<reference evidence="4" key="1">
    <citation type="journal article" date="2019" name="Int. J. Syst. Evol. Microbiol.">
        <title>The Global Catalogue of Microorganisms (GCM) 10K type strain sequencing project: providing services to taxonomists for standard genome sequencing and annotation.</title>
        <authorList>
            <consortium name="The Broad Institute Genomics Platform"/>
            <consortium name="The Broad Institute Genome Sequencing Center for Infectious Disease"/>
            <person name="Wu L."/>
            <person name="Ma J."/>
        </authorList>
    </citation>
    <scope>NUCLEOTIDE SEQUENCE [LARGE SCALE GENOMIC DNA]</scope>
    <source>
        <strain evidence="4">JCM 15589</strain>
    </source>
</reference>
<gene>
    <name evidence="3" type="ORF">GCM10009809_27180</name>
</gene>
<keyword evidence="4" id="KW-1185">Reference proteome</keyword>
<feature type="compositionally biased region" description="Low complexity" evidence="1">
    <location>
        <begin position="56"/>
        <end position="74"/>
    </location>
</feature>
<feature type="region of interest" description="Disordered" evidence="1">
    <location>
        <begin position="1"/>
        <end position="41"/>
    </location>
</feature>
<dbReference type="Pfam" id="PF18755">
    <property type="entry name" value="RAMA"/>
    <property type="match status" value="1"/>
</dbReference>
<sequence length="245" mass="26426">MRRRSRAERFSAPEPAPHAPEPTPHAPEPHDRAAGASRAPGLGEAFAAVAAPAFDLPVPAPWSAPEAEPAIPEPRWSGADDELPRLQVPPLEPPRLRVPPLDAPRLDGHWADPLPERPAAEGYDWQARPAADPLTAPAGAWSPPEETTQAGWPASSDEVDGDLVDLARRLGRPTAILWSRPRRRQHFEAVLHPDGVIELADGRRYRHPDHAASAASGSPTADGWNVWRLAAGPGSLLDAYRAHFA</sequence>
<dbReference type="InterPro" id="IPR040843">
    <property type="entry name" value="RAMA"/>
</dbReference>